<gene>
    <name evidence="1" type="ORF">PAF17_16770</name>
</gene>
<dbReference type="Gene3D" id="1.10.340.30">
    <property type="entry name" value="Hypothetical protein, domain 2"/>
    <property type="match status" value="1"/>
</dbReference>
<evidence type="ECO:0000313" key="1">
    <source>
        <dbReference type="EMBL" id="MDB6179146.1"/>
    </source>
</evidence>
<evidence type="ECO:0008006" key="3">
    <source>
        <dbReference type="Google" id="ProtNLM"/>
    </source>
</evidence>
<dbReference type="SUPFAM" id="SSF48150">
    <property type="entry name" value="DNA-glycosylase"/>
    <property type="match status" value="1"/>
</dbReference>
<dbReference type="RefSeq" id="WP_271890249.1">
    <property type="nucleotide sequence ID" value="NZ_JAQBIE010000027.1"/>
</dbReference>
<dbReference type="EMBL" id="JAQBIE010000027">
    <property type="protein sequence ID" value="MDB6179146.1"/>
    <property type="molecule type" value="Genomic_DNA"/>
</dbReference>
<protein>
    <recommendedName>
        <fullName evidence="3">HhH-GPD domain-containing protein</fullName>
    </recommendedName>
</protein>
<keyword evidence="2" id="KW-1185">Reference proteome</keyword>
<evidence type="ECO:0000313" key="2">
    <source>
        <dbReference type="Proteomes" id="UP001165641"/>
    </source>
</evidence>
<sequence length="219" mass="24350">MAEKQNTMDALHAARCIADHAVRSGVLESRASCRPVYHHMGAVLADSVLQAGLNYAKVVRPRIASILRLFPQAATLTALIDVVDREGSVKFLQWEHSEKVSRFDALVDFVAEEKIDSTAELSRALQDSAFRAQIRNVRGVGPKTVDYMACLVGADCIAVDRHIRGFAECAGLEDTSYDYLRDVFSYAADLLSISRREFDAGIWLYQSEKSARQLSFEFA</sequence>
<name>A0ABT4ZK92_9RHOB</name>
<comment type="caution">
    <text evidence="1">The sequence shown here is derived from an EMBL/GenBank/DDBJ whole genome shotgun (WGS) entry which is preliminary data.</text>
</comment>
<organism evidence="1 2">
    <name type="scientific">Paracoccus onchidii</name>
    <dbReference type="NCBI Taxonomy" id="3017813"/>
    <lineage>
        <taxon>Bacteria</taxon>
        <taxon>Pseudomonadati</taxon>
        <taxon>Pseudomonadota</taxon>
        <taxon>Alphaproteobacteria</taxon>
        <taxon>Rhodobacterales</taxon>
        <taxon>Paracoccaceae</taxon>
        <taxon>Paracoccus</taxon>
    </lineage>
</organism>
<dbReference type="Proteomes" id="UP001165641">
    <property type="component" value="Unassembled WGS sequence"/>
</dbReference>
<dbReference type="InterPro" id="IPR011257">
    <property type="entry name" value="DNA_glycosylase"/>
</dbReference>
<accession>A0ABT4ZK92</accession>
<proteinExistence type="predicted"/>
<reference evidence="1" key="1">
    <citation type="submission" date="2022-12" db="EMBL/GenBank/DDBJ databases">
        <title>Paracoccus onchidii sp. nov., isolated from a marine invertebrate from the South China Sea.</title>
        <authorList>
            <person name="Xu S."/>
            <person name="Liu Z."/>
            <person name="Xu Y."/>
        </authorList>
    </citation>
    <scope>NUCLEOTIDE SEQUENCE</scope>
    <source>
        <strain evidence="1">Z330</strain>
    </source>
</reference>